<name>A0A518FLJ5_9PLAN</name>
<protein>
    <submittedName>
        <fullName evidence="2">Uncharacterized protein</fullName>
    </submittedName>
</protein>
<evidence type="ECO:0000256" key="1">
    <source>
        <dbReference type="SAM" id="Phobius"/>
    </source>
</evidence>
<gene>
    <name evidence="2" type="ORF">Pan153_18660</name>
</gene>
<keyword evidence="1" id="KW-1133">Transmembrane helix</keyword>
<keyword evidence="1" id="KW-0472">Membrane</keyword>
<dbReference type="RefSeq" id="WP_145455271.1">
    <property type="nucleotide sequence ID" value="NZ_CP036317.1"/>
</dbReference>
<accession>A0A518FLJ5</accession>
<proteinExistence type="predicted"/>
<keyword evidence="1" id="KW-0812">Transmembrane</keyword>
<evidence type="ECO:0000313" key="2">
    <source>
        <dbReference type="EMBL" id="QDV17231.1"/>
    </source>
</evidence>
<reference evidence="2 3" key="1">
    <citation type="submission" date="2019-02" db="EMBL/GenBank/DDBJ databases">
        <title>Deep-cultivation of Planctomycetes and their phenomic and genomic characterization uncovers novel biology.</title>
        <authorList>
            <person name="Wiegand S."/>
            <person name="Jogler M."/>
            <person name="Boedeker C."/>
            <person name="Pinto D."/>
            <person name="Vollmers J."/>
            <person name="Rivas-Marin E."/>
            <person name="Kohn T."/>
            <person name="Peeters S.H."/>
            <person name="Heuer A."/>
            <person name="Rast P."/>
            <person name="Oberbeckmann S."/>
            <person name="Bunk B."/>
            <person name="Jeske O."/>
            <person name="Meyerdierks A."/>
            <person name="Storesund J.E."/>
            <person name="Kallscheuer N."/>
            <person name="Luecker S."/>
            <person name="Lage O.M."/>
            <person name="Pohl T."/>
            <person name="Merkel B.J."/>
            <person name="Hornburger P."/>
            <person name="Mueller R.-W."/>
            <person name="Bruemmer F."/>
            <person name="Labrenz M."/>
            <person name="Spormann A.M."/>
            <person name="Op den Camp H."/>
            <person name="Overmann J."/>
            <person name="Amann R."/>
            <person name="Jetten M.S.M."/>
            <person name="Mascher T."/>
            <person name="Medema M.H."/>
            <person name="Devos D.P."/>
            <person name="Kaster A.-K."/>
            <person name="Ovreas L."/>
            <person name="Rohde M."/>
            <person name="Galperin M.Y."/>
            <person name="Jogler C."/>
        </authorList>
    </citation>
    <scope>NUCLEOTIDE SEQUENCE [LARGE SCALE GENOMIC DNA]</scope>
    <source>
        <strain evidence="2 3">Pan153</strain>
    </source>
</reference>
<feature type="transmembrane region" description="Helical" evidence="1">
    <location>
        <begin position="23"/>
        <end position="41"/>
    </location>
</feature>
<dbReference type="EMBL" id="CP036317">
    <property type="protein sequence ID" value="QDV17231.1"/>
    <property type="molecule type" value="Genomic_DNA"/>
</dbReference>
<organism evidence="2 3">
    <name type="scientific">Gimesia panareensis</name>
    <dbReference type="NCBI Taxonomy" id="2527978"/>
    <lineage>
        <taxon>Bacteria</taxon>
        <taxon>Pseudomonadati</taxon>
        <taxon>Planctomycetota</taxon>
        <taxon>Planctomycetia</taxon>
        <taxon>Planctomycetales</taxon>
        <taxon>Planctomycetaceae</taxon>
        <taxon>Gimesia</taxon>
    </lineage>
</organism>
<evidence type="ECO:0000313" key="3">
    <source>
        <dbReference type="Proteomes" id="UP000320839"/>
    </source>
</evidence>
<sequence length="130" mass="14891">MVKKTRRNARACFQKFDADYQNWSWKMLVPALPLVCLTIWLLGSVPYGGWLCVALWIVVGIIFAIYDEARFVRMLDEHDLYCVECHAPLVTKHPVRRGRYGPPHPLHRKTGEPPPHCPNCEIPIAKALGN</sequence>
<feature type="transmembrane region" description="Helical" evidence="1">
    <location>
        <begin position="47"/>
        <end position="66"/>
    </location>
</feature>
<dbReference type="AlphaFoldDB" id="A0A518FLJ5"/>
<dbReference type="Proteomes" id="UP000320839">
    <property type="component" value="Chromosome"/>
</dbReference>